<evidence type="ECO:0000313" key="9">
    <source>
        <dbReference type="EMBL" id="CAG5121254.1"/>
    </source>
</evidence>
<dbReference type="PROSITE" id="PS50279">
    <property type="entry name" value="BPTI_KUNITZ_2"/>
    <property type="match status" value="2"/>
</dbReference>
<evidence type="ECO:0000256" key="7">
    <source>
        <dbReference type="ARBA" id="ARBA00023180"/>
    </source>
</evidence>
<keyword evidence="2" id="KW-0272">Extracellular matrix</keyword>
<accession>A0A8S3YWD7</accession>
<dbReference type="InterPro" id="IPR020901">
    <property type="entry name" value="Prtase_inh_Kunz-CS"/>
</dbReference>
<keyword evidence="7" id="KW-0325">Glycoprotein</keyword>
<evidence type="ECO:0000256" key="5">
    <source>
        <dbReference type="ARBA" id="ARBA00022974"/>
    </source>
</evidence>
<dbReference type="OrthoDB" id="4473401at2759"/>
<dbReference type="SUPFAM" id="SSF57362">
    <property type="entry name" value="BPTI-like"/>
    <property type="match status" value="2"/>
</dbReference>
<gene>
    <name evidence="9" type="ORF">CUNI_LOCUS6812</name>
</gene>
<dbReference type="Gene3D" id="4.10.410.10">
    <property type="entry name" value="Pancreatic trypsin inhibitor Kunitz domain"/>
    <property type="match status" value="2"/>
</dbReference>
<dbReference type="AlphaFoldDB" id="A0A8S3YWD7"/>
<dbReference type="GO" id="GO:0005615">
    <property type="term" value="C:extracellular space"/>
    <property type="evidence" value="ECO:0007669"/>
    <property type="project" value="TreeGrafter"/>
</dbReference>
<dbReference type="PANTHER" id="PTHR10083">
    <property type="entry name" value="KUNITZ-TYPE PROTEASE INHIBITOR-RELATED"/>
    <property type="match status" value="1"/>
</dbReference>
<protein>
    <recommendedName>
        <fullName evidence="8">BPTI/Kunitz inhibitor domain-containing protein</fullName>
    </recommendedName>
</protein>
<evidence type="ECO:0000256" key="1">
    <source>
        <dbReference type="ARBA" id="ARBA00004498"/>
    </source>
</evidence>
<name>A0A8S3YWD7_9EUPU</name>
<comment type="caution">
    <text evidence="9">The sequence shown here is derived from an EMBL/GenBank/DDBJ whole genome shotgun (WGS) entry which is preliminary data.</text>
</comment>
<dbReference type="PANTHER" id="PTHR10083:SF328">
    <property type="entry name" value="TISSUE FACTOR PATHWAY INHIBITOR"/>
    <property type="match status" value="1"/>
</dbReference>
<sequence length="112" mass="12898">MNLCQLPSDSGSCRNFTIRWFYDSKKQDCARFWYGGCHGNENRFDDSETCKRRCFKEPSCGQPKDAGTCNNYTLHWHFEVGSASCRQFWYGGCGGNKNRFTSLEACQAECMQ</sequence>
<dbReference type="PRINTS" id="PR00759">
    <property type="entry name" value="BASICPTASE"/>
</dbReference>
<reference evidence="9" key="1">
    <citation type="submission" date="2021-04" db="EMBL/GenBank/DDBJ databases">
        <authorList>
            <consortium name="Molecular Ecology Group"/>
        </authorList>
    </citation>
    <scope>NUCLEOTIDE SEQUENCE</scope>
</reference>
<keyword evidence="4" id="KW-0722">Serine protease inhibitor</keyword>
<keyword evidence="6" id="KW-1015">Disulfide bond</keyword>
<dbReference type="Proteomes" id="UP000678393">
    <property type="component" value="Unassembled WGS sequence"/>
</dbReference>
<dbReference type="FunFam" id="4.10.410.10:FF:000017">
    <property type="entry name" value="papilin isoform X2"/>
    <property type="match status" value="1"/>
</dbReference>
<dbReference type="InterPro" id="IPR036880">
    <property type="entry name" value="Kunitz_BPTI_sf"/>
</dbReference>
<dbReference type="GO" id="GO:0004867">
    <property type="term" value="F:serine-type endopeptidase inhibitor activity"/>
    <property type="evidence" value="ECO:0007669"/>
    <property type="project" value="UniProtKB-KW"/>
</dbReference>
<dbReference type="EMBL" id="CAJHNH020001050">
    <property type="protein sequence ID" value="CAG5121254.1"/>
    <property type="molecule type" value="Genomic_DNA"/>
</dbReference>
<evidence type="ECO:0000259" key="8">
    <source>
        <dbReference type="PROSITE" id="PS50279"/>
    </source>
</evidence>
<evidence type="ECO:0000256" key="2">
    <source>
        <dbReference type="ARBA" id="ARBA00022530"/>
    </source>
</evidence>
<feature type="domain" description="BPTI/Kunitz inhibitor" evidence="8">
    <location>
        <begin position="4"/>
        <end position="54"/>
    </location>
</feature>
<keyword evidence="5" id="KW-0654">Proteoglycan</keyword>
<evidence type="ECO:0000256" key="3">
    <source>
        <dbReference type="ARBA" id="ARBA00022690"/>
    </source>
</evidence>
<dbReference type="Pfam" id="PF00014">
    <property type="entry name" value="Kunitz_BPTI"/>
    <property type="match status" value="2"/>
</dbReference>
<dbReference type="InterPro" id="IPR002223">
    <property type="entry name" value="Kunitz_BPTI"/>
</dbReference>
<proteinExistence type="predicted"/>
<dbReference type="SMART" id="SM00131">
    <property type="entry name" value="KU"/>
    <property type="match status" value="2"/>
</dbReference>
<dbReference type="PROSITE" id="PS00280">
    <property type="entry name" value="BPTI_KUNITZ_1"/>
    <property type="match status" value="2"/>
</dbReference>
<feature type="domain" description="BPTI/Kunitz inhibitor" evidence="8">
    <location>
        <begin position="60"/>
        <end position="110"/>
    </location>
</feature>
<feature type="non-terminal residue" evidence="9">
    <location>
        <position position="112"/>
    </location>
</feature>
<evidence type="ECO:0000256" key="4">
    <source>
        <dbReference type="ARBA" id="ARBA00022900"/>
    </source>
</evidence>
<dbReference type="FunFam" id="4.10.410.10:FF:000020">
    <property type="entry name" value="Collagen, type VI, alpha 3"/>
    <property type="match status" value="1"/>
</dbReference>
<comment type="subcellular location">
    <subcellularLocation>
        <location evidence="1">Secreted</location>
        <location evidence="1">Extracellular space</location>
        <location evidence="1">Extracellular matrix</location>
    </subcellularLocation>
</comment>
<evidence type="ECO:0000313" key="10">
    <source>
        <dbReference type="Proteomes" id="UP000678393"/>
    </source>
</evidence>
<evidence type="ECO:0000256" key="6">
    <source>
        <dbReference type="ARBA" id="ARBA00023157"/>
    </source>
</evidence>
<keyword evidence="10" id="KW-1185">Reference proteome</keyword>
<organism evidence="9 10">
    <name type="scientific">Candidula unifasciata</name>
    <dbReference type="NCBI Taxonomy" id="100452"/>
    <lineage>
        <taxon>Eukaryota</taxon>
        <taxon>Metazoa</taxon>
        <taxon>Spiralia</taxon>
        <taxon>Lophotrochozoa</taxon>
        <taxon>Mollusca</taxon>
        <taxon>Gastropoda</taxon>
        <taxon>Heterobranchia</taxon>
        <taxon>Euthyneura</taxon>
        <taxon>Panpulmonata</taxon>
        <taxon>Eupulmonata</taxon>
        <taxon>Stylommatophora</taxon>
        <taxon>Helicina</taxon>
        <taxon>Helicoidea</taxon>
        <taxon>Geomitridae</taxon>
        <taxon>Candidula</taxon>
    </lineage>
</organism>
<keyword evidence="3" id="KW-0646">Protease inhibitor</keyword>
<dbReference type="InterPro" id="IPR050098">
    <property type="entry name" value="TFPI/VKTCI-like"/>
</dbReference>
<keyword evidence="2" id="KW-0964">Secreted</keyword>